<keyword evidence="8 13" id="KW-0819">tRNA processing</keyword>
<evidence type="ECO:0000256" key="3">
    <source>
        <dbReference type="ARBA" id="ARBA00022490"/>
    </source>
</evidence>
<dbReference type="Pfam" id="PF21016">
    <property type="entry name" value="RlmN_N"/>
    <property type="match status" value="1"/>
</dbReference>
<keyword evidence="2 13" id="KW-0004">4Fe-4S</keyword>
<comment type="catalytic activity">
    <reaction evidence="13">
        <text>adenosine(37) in tRNA + 2 reduced [2Fe-2S]-[ferredoxin] + 2 S-adenosyl-L-methionine = 2-methyladenosine(37) in tRNA + 5'-deoxyadenosine + L-methionine + 2 oxidized [2Fe-2S]-[ferredoxin] + S-adenosyl-L-homocysteine</text>
        <dbReference type="Rhea" id="RHEA:43332"/>
        <dbReference type="Rhea" id="RHEA-COMP:10000"/>
        <dbReference type="Rhea" id="RHEA-COMP:10001"/>
        <dbReference type="Rhea" id="RHEA-COMP:10162"/>
        <dbReference type="Rhea" id="RHEA-COMP:10485"/>
        <dbReference type="ChEBI" id="CHEBI:17319"/>
        <dbReference type="ChEBI" id="CHEBI:33737"/>
        <dbReference type="ChEBI" id="CHEBI:33738"/>
        <dbReference type="ChEBI" id="CHEBI:57844"/>
        <dbReference type="ChEBI" id="CHEBI:57856"/>
        <dbReference type="ChEBI" id="CHEBI:59789"/>
        <dbReference type="ChEBI" id="CHEBI:74411"/>
        <dbReference type="ChEBI" id="CHEBI:74497"/>
        <dbReference type="EC" id="2.1.1.192"/>
    </reaction>
</comment>
<dbReference type="SFLD" id="SFLDF00275">
    <property type="entry name" value="adenosine_C2_methyltransferase"/>
    <property type="match status" value="1"/>
</dbReference>
<evidence type="ECO:0000256" key="5">
    <source>
        <dbReference type="ARBA" id="ARBA00022603"/>
    </source>
</evidence>
<keyword evidence="5 13" id="KW-0489">Methyltransferase</keyword>
<proteinExistence type="inferred from homology"/>
<dbReference type="GO" id="GO:0070475">
    <property type="term" value="P:rRNA base methylation"/>
    <property type="evidence" value="ECO:0007669"/>
    <property type="project" value="UniProtKB-UniRule"/>
</dbReference>
<dbReference type="GO" id="GO:0051539">
    <property type="term" value="F:4 iron, 4 sulfur cluster binding"/>
    <property type="evidence" value="ECO:0007669"/>
    <property type="project" value="UniProtKB-UniRule"/>
</dbReference>
<dbReference type="EMBL" id="QNBC01000097">
    <property type="protein sequence ID" value="RKX65320.1"/>
    <property type="molecule type" value="Genomic_DNA"/>
</dbReference>
<keyword evidence="11 13" id="KW-0411">Iron-sulfur</keyword>
<dbReference type="InterPro" id="IPR048641">
    <property type="entry name" value="RlmN_N"/>
</dbReference>
<evidence type="ECO:0000256" key="6">
    <source>
        <dbReference type="ARBA" id="ARBA00022679"/>
    </source>
</evidence>
<evidence type="ECO:0000256" key="11">
    <source>
        <dbReference type="ARBA" id="ARBA00023014"/>
    </source>
</evidence>
<dbReference type="InterPro" id="IPR004383">
    <property type="entry name" value="rRNA_lsu_MTrfase_RlmN/Cfr"/>
</dbReference>
<dbReference type="GO" id="GO:0005737">
    <property type="term" value="C:cytoplasm"/>
    <property type="evidence" value="ECO:0007669"/>
    <property type="project" value="UniProtKB-SubCell"/>
</dbReference>
<evidence type="ECO:0000259" key="14">
    <source>
        <dbReference type="PROSITE" id="PS51918"/>
    </source>
</evidence>
<keyword evidence="3 13" id="KW-0963">Cytoplasm</keyword>
<comment type="cofactor">
    <cofactor evidence="13">
        <name>[4Fe-4S] cluster</name>
        <dbReference type="ChEBI" id="CHEBI:49883"/>
    </cofactor>
    <text evidence="13">Binds 1 [4Fe-4S] cluster. The cluster is coordinated with 3 cysteines and an exchangeable S-adenosyl-L-methionine.</text>
</comment>
<sequence length="350" mass="40245">MKNIRSLEKDEIKSYFESIEEKSFRSKQLYKWLWQKLVGTFDELSDFSKRLREELKVTFYIKYPDIVQKQVSKDGTIKYLLKLEDGSTVETVWIPDGKRKTICVSTQVGCAMGCKFCYTGRQGLKRDLKFYEIADQVSVIKRDLGISPTNIVMMGMGEPLQNIDNVLKAIDILNDEIGFGIAARKITVSTAGWLPGFDKLIDYPKQIKLAVSLNAPNNEIRDEIMPVNKRYKIEDLLSAVRHYIDVKKKRVTFEYVLIKGVNDSKEDADKLIALTNDIECKINLIPLNVAVDDKDSPFDSIEDGRVKQFEKWMMRGKRTVTVRKSKGRDINAACGELKRYEIDTKNIIIK</sequence>
<comment type="similarity">
    <text evidence="13">Belongs to the radical SAM superfamily. RlmN family.</text>
</comment>
<reference evidence="15 16" key="1">
    <citation type="submission" date="2018-06" db="EMBL/GenBank/DDBJ databases">
        <title>Extensive metabolic versatility and redundancy in microbially diverse, dynamic hydrothermal sediments.</title>
        <authorList>
            <person name="Dombrowski N."/>
            <person name="Teske A."/>
            <person name="Baker B.J."/>
        </authorList>
    </citation>
    <scope>NUCLEOTIDE SEQUENCE [LARGE SCALE GENOMIC DNA]</scope>
    <source>
        <strain evidence="15">B35_G9</strain>
    </source>
</reference>
<dbReference type="PROSITE" id="PS51918">
    <property type="entry name" value="RADICAL_SAM"/>
    <property type="match status" value="1"/>
</dbReference>
<evidence type="ECO:0000256" key="4">
    <source>
        <dbReference type="ARBA" id="ARBA00022552"/>
    </source>
</evidence>
<evidence type="ECO:0000256" key="1">
    <source>
        <dbReference type="ARBA" id="ARBA00004496"/>
    </source>
</evidence>
<keyword evidence="10 13" id="KW-0408">Iron</keyword>
<name>A0A660S641_UNCT6</name>
<feature type="binding site" evidence="13">
    <location>
        <position position="114"/>
    </location>
    <ligand>
        <name>[4Fe-4S] cluster</name>
        <dbReference type="ChEBI" id="CHEBI:49883"/>
        <note>4Fe-4S-S-AdoMet</note>
    </ligand>
</feature>
<gene>
    <name evidence="13 15" type="primary">rlmN</name>
    <name evidence="15" type="ORF">DRP44_06590</name>
</gene>
<dbReference type="HAMAP" id="MF_01849">
    <property type="entry name" value="RNA_methyltr_RlmN"/>
    <property type="match status" value="1"/>
</dbReference>
<evidence type="ECO:0000256" key="9">
    <source>
        <dbReference type="ARBA" id="ARBA00022723"/>
    </source>
</evidence>
<feature type="binding site" evidence="13">
    <location>
        <position position="117"/>
    </location>
    <ligand>
        <name>[4Fe-4S] cluster</name>
        <dbReference type="ChEBI" id="CHEBI:49883"/>
        <note>4Fe-4S-S-AdoMet</note>
    </ligand>
</feature>
<dbReference type="GO" id="GO:0000049">
    <property type="term" value="F:tRNA binding"/>
    <property type="evidence" value="ECO:0007669"/>
    <property type="project" value="UniProtKB-UniRule"/>
</dbReference>
<organism evidence="15 16">
    <name type="scientific">candidate division TA06 bacterium</name>
    <dbReference type="NCBI Taxonomy" id="2250710"/>
    <lineage>
        <taxon>Bacteria</taxon>
        <taxon>Bacteria division TA06</taxon>
    </lineage>
</organism>
<dbReference type="InterPro" id="IPR013785">
    <property type="entry name" value="Aldolase_TIM"/>
</dbReference>
<evidence type="ECO:0000256" key="13">
    <source>
        <dbReference type="HAMAP-Rule" id="MF_01849"/>
    </source>
</evidence>
<dbReference type="SFLD" id="SFLDS00029">
    <property type="entry name" value="Radical_SAM"/>
    <property type="match status" value="1"/>
</dbReference>
<evidence type="ECO:0000256" key="7">
    <source>
        <dbReference type="ARBA" id="ARBA00022691"/>
    </source>
</evidence>
<evidence type="ECO:0000313" key="15">
    <source>
        <dbReference type="EMBL" id="RKX65320.1"/>
    </source>
</evidence>
<dbReference type="CDD" id="cd01335">
    <property type="entry name" value="Radical_SAM"/>
    <property type="match status" value="1"/>
</dbReference>
<feature type="domain" description="Radical SAM core" evidence="14">
    <location>
        <begin position="96"/>
        <end position="329"/>
    </location>
</feature>
<dbReference type="GO" id="GO:0019843">
    <property type="term" value="F:rRNA binding"/>
    <property type="evidence" value="ECO:0007669"/>
    <property type="project" value="UniProtKB-UniRule"/>
</dbReference>
<comment type="miscellaneous">
    <text evidence="13">Reaction proceeds by a ping-pong mechanism involving intermediate methylation of a conserved cysteine residue.</text>
</comment>
<evidence type="ECO:0000256" key="12">
    <source>
        <dbReference type="ARBA" id="ARBA00023157"/>
    </source>
</evidence>
<dbReference type="InterPro" id="IPR040072">
    <property type="entry name" value="Methyltransferase_A"/>
</dbReference>
<dbReference type="InterPro" id="IPR007197">
    <property type="entry name" value="rSAM"/>
</dbReference>
<comment type="caution">
    <text evidence="15">The sequence shown here is derived from an EMBL/GenBank/DDBJ whole genome shotgun (WGS) entry which is preliminary data.</text>
</comment>
<dbReference type="GO" id="GO:0046872">
    <property type="term" value="F:metal ion binding"/>
    <property type="evidence" value="ECO:0007669"/>
    <property type="project" value="UniProtKB-KW"/>
</dbReference>
<keyword evidence="9 13" id="KW-0479">Metal-binding</keyword>
<feature type="binding site" evidence="13">
    <location>
        <position position="189"/>
    </location>
    <ligand>
        <name>S-adenosyl-L-methionine</name>
        <dbReference type="ChEBI" id="CHEBI:59789"/>
    </ligand>
</feature>
<dbReference type="Gene3D" id="3.20.20.70">
    <property type="entry name" value="Aldolase class I"/>
    <property type="match status" value="1"/>
</dbReference>
<evidence type="ECO:0000256" key="2">
    <source>
        <dbReference type="ARBA" id="ARBA00022485"/>
    </source>
</evidence>
<dbReference type="GO" id="GO:0002935">
    <property type="term" value="F:tRNA (adenine(37)-C2)-methyltransferase activity"/>
    <property type="evidence" value="ECO:0007669"/>
    <property type="project" value="UniProtKB-UniRule"/>
</dbReference>
<dbReference type="InterPro" id="IPR006638">
    <property type="entry name" value="Elp3/MiaA/NifB-like_rSAM"/>
</dbReference>
<keyword evidence="4 13" id="KW-0698">rRNA processing</keyword>
<comment type="subcellular location">
    <subcellularLocation>
        <location evidence="1 13">Cytoplasm</location>
    </subcellularLocation>
</comment>
<feature type="active site" description="S-methylcysteine intermediate" evidence="13">
    <location>
        <position position="334"/>
    </location>
</feature>
<accession>A0A660S641</accession>
<feature type="active site" description="Proton acceptor" evidence="13">
    <location>
        <position position="90"/>
    </location>
</feature>
<keyword evidence="6 13" id="KW-0808">Transferase</keyword>
<dbReference type="Proteomes" id="UP000282321">
    <property type="component" value="Unassembled WGS sequence"/>
</dbReference>
<dbReference type="InterPro" id="IPR058240">
    <property type="entry name" value="rSAM_sf"/>
</dbReference>
<comment type="caution">
    <text evidence="13">Lacks conserved residue(s) required for the propagation of feature annotation.</text>
</comment>
<evidence type="ECO:0000256" key="10">
    <source>
        <dbReference type="ARBA" id="ARBA00023004"/>
    </source>
</evidence>
<dbReference type="Pfam" id="PF04055">
    <property type="entry name" value="Radical_SAM"/>
    <property type="match status" value="1"/>
</dbReference>
<dbReference type="Gene3D" id="1.10.150.530">
    <property type="match status" value="1"/>
</dbReference>
<dbReference type="PIRSF" id="PIRSF006004">
    <property type="entry name" value="CHP00048"/>
    <property type="match status" value="1"/>
</dbReference>
<dbReference type="GO" id="GO:0030488">
    <property type="term" value="P:tRNA methylation"/>
    <property type="evidence" value="ECO:0007669"/>
    <property type="project" value="UniProtKB-UniRule"/>
</dbReference>
<dbReference type="SFLD" id="SFLDG01062">
    <property type="entry name" value="methyltransferase_(Class_A)"/>
    <property type="match status" value="1"/>
</dbReference>
<dbReference type="FunFam" id="3.20.20.70:FF:000014">
    <property type="entry name" value="Probable dual-specificity RNA methyltransferase RlmN"/>
    <property type="match status" value="1"/>
</dbReference>
<dbReference type="PANTHER" id="PTHR30544">
    <property type="entry name" value="23S RRNA METHYLTRANSFERASE"/>
    <property type="match status" value="1"/>
</dbReference>
<dbReference type="NCBIfam" id="TIGR00048">
    <property type="entry name" value="rRNA_mod_RlmN"/>
    <property type="match status" value="1"/>
</dbReference>
<comment type="function">
    <text evidence="13">Specifically methylates position 2 of adenine 2503 in 23S rRNA and position 2 of adenine 37 in tRNAs.</text>
</comment>
<dbReference type="AlphaFoldDB" id="A0A660S641"/>
<feature type="binding site" evidence="13">
    <location>
        <begin position="157"/>
        <end position="158"/>
    </location>
    <ligand>
        <name>S-adenosyl-L-methionine</name>
        <dbReference type="ChEBI" id="CHEBI:59789"/>
    </ligand>
</feature>
<evidence type="ECO:0000313" key="16">
    <source>
        <dbReference type="Proteomes" id="UP000282321"/>
    </source>
</evidence>
<dbReference type="SMART" id="SM00729">
    <property type="entry name" value="Elp3"/>
    <property type="match status" value="1"/>
</dbReference>
<dbReference type="GO" id="GO:0070040">
    <property type="term" value="F:rRNA (adenine(2503)-C2-)-methyltransferase activity"/>
    <property type="evidence" value="ECO:0007669"/>
    <property type="project" value="UniProtKB-UniRule"/>
</dbReference>
<dbReference type="SUPFAM" id="SSF102114">
    <property type="entry name" value="Radical SAM enzymes"/>
    <property type="match status" value="1"/>
</dbReference>
<feature type="binding site" evidence="13">
    <location>
        <position position="110"/>
    </location>
    <ligand>
        <name>[4Fe-4S] cluster</name>
        <dbReference type="ChEBI" id="CHEBI:49883"/>
        <note>4Fe-4S-S-AdoMet</note>
    </ligand>
</feature>
<keyword evidence="12 13" id="KW-1015">Disulfide bond</keyword>
<dbReference type="PANTHER" id="PTHR30544:SF5">
    <property type="entry name" value="RADICAL SAM CORE DOMAIN-CONTAINING PROTEIN"/>
    <property type="match status" value="1"/>
</dbReference>
<evidence type="ECO:0000256" key="8">
    <source>
        <dbReference type="ARBA" id="ARBA00022694"/>
    </source>
</evidence>
<keyword evidence="7 13" id="KW-0949">S-adenosyl-L-methionine</keyword>
<protein>
    <recommendedName>
        <fullName evidence="13">Probable dual-specificity RNA methyltransferase RlmN</fullName>
        <ecNumber evidence="13">2.1.1.192</ecNumber>
    </recommendedName>
    <alternativeName>
        <fullName evidence="13">23S rRNA (adenine(2503)-C(2))-methyltransferase</fullName>
    </alternativeName>
    <alternativeName>
        <fullName evidence="13">23S rRNA m2A2503 methyltransferase</fullName>
    </alternativeName>
    <alternativeName>
        <fullName evidence="13">Ribosomal RNA large subunit methyltransferase N</fullName>
    </alternativeName>
    <alternativeName>
        <fullName evidence="13">tRNA (adenine(37)-C(2))-methyltransferase</fullName>
    </alternativeName>
    <alternativeName>
        <fullName evidence="13">tRNA m2A37 methyltransferase</fullName>
    </alternativeName>
</protein>
<dbReference type="EC" id="2.1.1.192" evidence="13"/>
<feature type="binding site" evidence="13">
    <location>
        <position position="288"/>
    </location>
    <ligand>
        <name>S-adenosyl-L-methionine</name>
        <dbReference type="ChEBI" id="CHEBI:59789"/>
    </ligand>
</feature>
<comment type="catalytic activity">
    <reaction evidence="13">
        <text>adenosine(2503) in 23S rRNA + 2 reduced [2Fe-2S]-[ferredoxin] + 2 S-adenosyl-L-methionine = 2-methyladenosine(2503) in 23S rRNA + 5'-deoxyadenosine + L-methionine + 2 oxidized [2Fe-2S]-[ferredoxin] + S-adenosyl-L-homocysteine</text>
        <dbReference type="Rhea" id="RHEA:42916"/>
        <dbReference type="Rhea" id="RHEA-COMP:10000"/>
        <dbReference type="Rhea" id="RHEA-COMP:10001"/>
        <dbReference type="Rhea" id="RHEA-COMP:10152"/>
        <dbReference type="Rhea" id="RHEA-COMP:10282"/>
        <dbReference type="ChEBI" id="CHEBI:17319"/>
        <dbReference type="ChEBI" id="CHEBI:33737"/>
        <dbReference type="ChEBI" id="CHEBI:33738"/>
        <dbReference type="ChEBI" id="CHEBI:57844"/>
        <dbReference type="ChEBI" id="CHEBI:57856"/>
        <dbReference type="ChEBI" id="CHEBI:59789"/>
        <dbReference type="ChEBI" id="CHEBI:74411"/>
        <dbReference type="ChEBI" id="CHEBI:74497"/>
        <dbReference type="EC" id="2.1.1.192"/>
    </reaction>
</comment>
<feature type="binding site" evidence="13">
    <location>
        <begin position="212"/>
        <end position="214"/>
    </location>
    <ligand>
        <name>S-adenosyl-L-methionine</name>
        <dbReference type="ChEBI" id="CHEBI:59789"/>
    </ligand>
</feature>
<dbReference type="InterPro" id="IPR027492">
    <property type="entry name" value="RNA_MTrfase_RlmN"/>
</dbReference>